<protein>
    <submittedName>
        <fullName evidence="2">Uncharacterized protein</fullName>
    </submittedName>
</protein>
<sequence>MAKVFGDGGNPPQTAKRKQLKGETWIKVSLQPDEIERSPNDVVAHLTRENRELHASLEAKAADLYRHMCDTRSCELTLNAVEKLPTDFNPVE</sequence>
<accession>A0A3M6THT4</accession>
<gene>
    <name evidence="2" type="ORF">pdam_00017653</name>
</gene>
<evidence type="ECO:0000256" key="1">
    <source>
        <dbReference type="SAM" id="MobiDB-lite"/>
    </source>
</evidence>
<evidence type="ECO:0000313" key="3">
    <source>
        <dbReference type="Proteomes" id="UP000275408"/>
    </source>
</evidence>
<evidence type="ECO:0000313" key="2">
    <source>
        <dbReference type="EMBL" id="RMX40926.1"/>
    </source>
</evidence>
<comment type="caution">
    <text evidence="2">The sequence shown here is derived from an EMBL/GenBank/DDBJ whole genome shotgun (WGS) entry which is preliminary data.</text>
</comment>
<feature type="non-terminal residue" evidence="2">
    <location>
        <position position="92"/>
    </location>
</feature>
<feature type="region of interest" description="Disordered" evidence="1">
    <location>
        <begin position="1"/>
        <end position="21"/>
    </location>
</feature>
<reference evidence="2 3" key="1">
    <citation type="journal article" date="2018" name="Sci. Rep.">
        <title>Comparative analysis of the Pocillopora damicornis genome highlights role of immune system in coral evolution.</title>
        <authorList>
            <person name="Cunning R."/>
            <person name="Bay R.A."/>
            <person name="Gillette P."/>
            <person name="Baker A.C."/>
            <person name="Traylor-Knowles N."/>
        </authorList>
    </citation>
    <scope>NUCLEOTIDE SEQUENCE [LARGE SCALE GENOMIC DNA]</scope>
    <source>
        <strain evidence="2">RSMAS</strain>
        <tissue evidence="2">Whole animal</tissue>
    </source>
</reference>
<dbReference type="AlphaFoldDB" id="A0A3M6THT4"/>
<organism evidence="2 3">
    <name type="scientific">Pocillopora damicornis</name>
    <name type="common">Cauliflower coral</name>
    <name type="synonym">Millepora damicornis</name>
    <dbReference type="NCBI Taxonomy" id="46731"/>
    <lineage>
        <taxon>Eukaryota</taxon>
        <taxon>Metazoa</taxon>
        <taxon>Cnidaria</taxon>
        <taxon>Anthozoa</taxon>
        <taxon>Hexacorallia</taxon>
        <taxon>Scleractinia</taxon>
        <taxon>Astrocoeniina</taxon>
        <taxon>Pocilloporidae</taxon>
        <taxon>Pocillopora</taxon>
    </lineage>
</organism>
<name>A0A3M6THT4_POCDA</name>
<dbReference type="EMBL" id="RCHS01003559">
    <property type="protein sequence ID" value="RMX40926.1"/>
    <property type="molecule type" value="Genomic_DNA"/>
</dbReference>
<dbReference type="Proteomes" id="UP000275408">
    <property type="component" value="Unassembled WGS sequence"/>
</dbReference>
<proteinExistence type="predicted"/>
<keyword evidence="3" id="KW-1185">Reference proteome</keyword>